<dbReference type="InterPro" id="IPR015433">
    <property type="entry name" value="PI3/4_kinase"/>
</dbReference>
<dbReference type="EC" id="2.7.1.137" evidence="7"/>
<sequence length="938" mass="104415">MDPTRDFYSFIKLTDLPGNVTLNLRIASLQGNVERSRPLDLLEHPEKRQWGINVEEFPPFYLVVRLYSNNKPLTPPQRTPFKAFKKAWVWNQTVDLGFPLRDLPLDAQLGVTIWDAGRATSEGSSRDGACQDRIVGGTTLRLFGSKGTLKKAQQRCHVHLGVQADGSVNSSTDSKASTDDGSEMTRLEKLIKRHERLDIPHLKWLDKQTYRVIEGIHTKETETLTNRLWLYLDLPRFEWPVVWCEEEVATARSDHRGFGGPEISTHLASAVNSTTGPQAQPSTSTSGVSAQGSLVRPQAAAPLLDRSLFTLPDPESQRENPIEAKHRRLVRAQRSRRQAGGAGGGVAGGLANLTIARNLKPDKKARDEIEAILASPPTKELSDKESDLLWTYRFYLTKTPRGLTKFLKAVSWNDQVESRMAVDQVLPLWAGEAGTLGAVGIGDVLELLGPSCRMMHKAVRRWAVDRLAERDDEELGLYLLQLVQALKLDEREGEGDEAASTTTTTAAQSKKKDAVGARATSSSGASLGPLTDLLVSRSLASPTSLLFTFWWYLSVECSDDRWGSLYKRIRRRLERSLDANTLGIIRRQEKMVAKLGETARALRASKDARPKKIDKLRETLKDQGAVGLGAVGDEAGEMALLPLPLDPSVLARRVIPEKCSVFKSNLYPLLVHYQTEPNGEDSMEGPGDYALIFKSGDDLRQDQLVLQLFQLMDRLLLNENLDLKMTPYRVLATSAREGMVQFVPSRTLANIVGEYGSLAAYLKLDAAGNEATDVMDTFVRSCAGYCVVTYLLGVGDRHLDNLLLTPTGRFFHVDFGYILNRDPKPFPPPVKVSKEMVDCMGGTTSTHYARFRQLCFTAFSILRKNSGLILNLIGLMVDANVGDIKVEPDRAVAKVLEKFRLDLTESEAREYFDELLQQSSYLTVVFDRLHDAAQFFRS</sequence>
<dbReference type="Pfam" id="PF00792">
    <property type="entry name" value="PI3K_C2"/>
    <property type="match status" value="1"/>
</dbReference>
<keyword evidence="3 7" id="KW-0547">Nucleotide-binding</keyword>
<evidence type="ECO:0000313" key="12">
    <source>
        <dbReference type="EMBL" id="PWN29560.1"/>
    </source>
</evidence>
<dbReference type="GO" id="GO:0000407">
    <property type="term" value="C:phagophore assembly site"/>
    <property type="evidence" value="ECO:0007669"/>
    <property type="project" value="TreeGrafter"/>
</dbReference>
<dbReference type="Gene3D" id="1.10.1070.11">
    <property type="entry name" value="Phosphatidylinositol 3-/4-kinase, catalytic domain"/>
    <property type="match status" value="1"/>
</dbReference>
<keyword evidence="4 7" id="KW-0418">Kinase</keyword>
<dbReference type="InterPro" id="IPR000403">
    <property type="entry name" value="PI3/4_kinase_cat_dom"/>
</dbReference>
<dbReference type="GO" id="GO:0005524">
    <property type="term" value="F:ATP binding"/>
    <property type="evidence" value="ECO:0007669"/>
    <property type="project" value="UniProtKB-UniRule"/>
</dbReference>
<dbReference type="GO" id="GO:0034271">
    <property type="term" value="C:phosphatidylinositol 3-kinase complex, class III, type I"/>
    <property type="evidence" value="ECO:0007669"/>
    <property type="project" value="TreeGrafter"/>
</dbReference>
<dbReference type="RefSeq" id="XP_025364172.1">
    <property type="nucleotide sequence ID" value="XM_025507654.1"/>
</dbReference>
<dbReference type="PROSITE" id="PS00915">
    <property type="entry name" value="PI3_4_KINASE_1"/>
    <property type="match status" value="1"/>
</dbReference>
<dbReference type="InterPro" id="IPR057756">
    <property type="entry name" value="PI3-kinase_type3/VPS34_cat"/>
</dbReference>
<dbReference type="InterPro" id="IPR042236">
    <property type="entry name" value="PI3K_accessory_sf"/>
</dbReference>
<dbReference type="PIRSF" id="PIRSF000587">
    <property type="entry name" value="PI3K_Vps34"/>
    <property type="match status" value="1"/>
</dbReference>
<dbReference type="STRING" id="1569628.A0A316UW83"/>
<feature type="domain" description="PIK helical" evidence="10">
    <location>
        <begin position="355"/>
        <end position="579"/>
    </location>
</feature>
<dbReference type="OrthoDB" id="67688at2759"/>
<organism evidence="12 13">
    <name type="scientific">Jaminaea rosea</name>
    <dbReference type="NCBI Taxonomy" id="1569628"/>
    <lineage>
        <taxon>Eukaryota</taxon>
        <taxon>Fungi</taxon>
        <taxon>Dikarya</taxon>
        <taxon>Basidiomycota</taxon>
        <taxon>Ustilaginomycotina</taxon>
        <taxon>Exobasidiomycetes</taxon>
        <taxon>Microstromatales</taxon>
        <taxon>Microstromatales incertae sedis</taxon>
        <taxon>Jaminaea</taxon>
    </lineage>
</organism>
<evidence type="ECO:0000256" key="1">
    <source>
        <dbReference type="ARBA" id="ARBA00006209"/>
    </source>
</evidence>
<keyword evidence="2 7" id="KW-0808">Transferase</keyword>
<evidence type="ECO:0000256" key="4">
    <source>
        <dbReference type="ARBA" id="ARBA00022777"/>
    </source>
</evidence>
<dbReference type="SMART" id="SM00142">
    <property type="entry name" value="PI3K_C2"/>
    <property type="match status" value="1"/>
</dbReference>
<dbReference type="PROSITE" id="PS51545">
    <property type="entry name" value="PIK_HELICAL"/>
    <property type="match status" value="1"/>
</dbReference>
<dbReference type="Gene3D" id="2.60.40.150">
    <property type="entry name" value="C2 domain"/>
    <property type="match status" value="1"/>
</dbReference>
<feature type="region of interest" description="Disordered" evidence="8">
    <location>
        <begin position="272"/>
        <end position="293"/>
    </location>
</feature>
<evidence type="ECO:0000256" key="3">
    <source>
        <dbReference type="ARBA" id="ARBA00022741"/>
    </source>
</evidence>
<keyword evidence="5 7" id="KW-0067">ATP-binding</keyword>
<dbReference type="GO" id="GO:0034272">
    <property type="term" value="C:phosphatidylinositol 3-kinase complex, class III, type II"/>
    <property type="evidence" value="ECO:0007669"/>
    <property type="project" value="TreeGrafter"/>
</dbReference>
<dbReference type="GeneID" id="37029477"/>
<evidence type="ECO:0000259" key="10">
    <source>
        <dbReference type="PROSITE" id="PS51545"/>
    </source>
</evidence>
<evidence type="ECO:0000256" key="7">
    <source>
        <dbReference type="PIRNR" id="PIRNR000587"/>
    </source>
</evidence>
<evidence type="ECO:0000256" key="8">
    <source>
        <dbReference type="SAM" id="MobiDB-lite"/>
    </source>
</evidence>
<dbReference type="PANTHER" id="PTHR10048:SF7">
    <property type="entry name" value="PHOSPHATIDYLINOSITOL 3-KINASE CATALYTIC SUBUNIT TYPE 3"/>
    <property type="match status" value="1"/>
</dbReference>
<accession>A0A316UW83</accession>
<dbReference type="AlphaFoldDB" id="A0A316UW83"/>
<dbReference type="Pfam" id="PF00454">
    <property type="entry name" value="PI3_PI4_kinase"/>
    <property type="match status" value="1"/>
</dbReference>
<dbReference type="GO" id="GO:0048015">
    <property type="term" value="P:phosphatidylinositol-mediated signaling"/>
    <property type="evidence" value="ECO:0007669"/>
    <property type="project" value="TreeGrafter"/>
</dbReference>
<dbReference type="GO" id="GO:0005768">
    <property type="term" value="C:endosome"/>
    <property type="evidence" value="ECO:0007669"/>
    <property type="project" value="TreeGrafter"/>
</dbReference>
<dbReference type="FunFam" id="3.30.1010.10:FF:000002">
    <property type="entry name" value="Phosphatidylinositol 3-kinase catalytic subunit type 3"/>
    <property type="match status" value="1"/>
</dbReference>
<dbReference type="InterPro" id="IPR011009">
    <property type="entry name" value="Kinase-like_dom_sf"/>
</dbReference>
<dbReference type="SUPFAM" id="SSF56112">
    <property type="entry name" value="Protein kinase-like (PK-like)"/>
    <property type="match status" value="1"/>
</dbReference>
<dbReference type="Pfam" id="PF00613">
    <property type="entry name" value="PI3Ka"/>
    <property type="match status" value="1"/>
</dbReference>
<dbReference type="CDD" id="cd08397">
    <property type="entry name" value="C2_PI3K_class_III"/>
    <property type="match status" value="1"/>
</dbReference>
<dbReference type="InterPro" id="IPR001263">
    <property type="entry name" value="PI3K_accessory_dom"/>
</dbReference>
<dbReference type="InterPro" id="IPR016024">
    <property type="entry name" value="ARM-type_fold"/>
</dbReference>
<dbReference type="PROSITE" id="PS50290">
    <property type="entry name" value="PI3_4_KINASE_3"/>
    <property type="match status" value="1"/>
</dbReference>
<dbReference type="SUPFAM" id="SSF49562">
    <property type="entry name" value="C2 domain (Calcium/lipid-binding domain, CaLB)"/>
    <property type="match status" value="1"/>
</dbReference>
<dbReference type="InterPro" id="IPR008290">
    <property type="entry name" value="PI3K_Vps34"/>
</dbReference>
<dbReference type="GO" id="GO:0005777">
    <property type="term" value="C:peroxisome"/>
    <property type="evidence" value="ECO:0007669"/>
    <property type="project" value="TreeGrafter"/>
</dbReference>
<dbReference type="PROSITE" id="PS00916">
    <property type="entry name" value="PI3_4_KINASE_2"/>
    <property type="match status" value="1"/>
</dbReference>
<feature type="region of interest" description="Disordered" evidence="8">
    <location>
        <begin position="493"/>
        <end position="523"/>
    </location>
</feature>
<evidence type="ECO:0000256" key="2">
    <source>
        <dbReference type="ARBA" id="ARBA00022679"/>
    </source>
</evidence>
<dbReference type="InterPro" id="IPR018936">
    <property type="entry name" value="PI3/4_kinase_CS"/>
</dbReference>
<evidence type="ECO:0000256" key="6">
    <source>
        <dbReference type="ARBA" id="ARBA00023985"/>
    </source>
</evidence>
<dbReference type="Proteomes" id="UP000245884">
    <property type="component" value="Unassembled WGS sequence"/>
</dbReference>
<evidence type="ECO:0000259" key="9">
    <source>
        <dbReference type="PROSITE" id="PS50290"/>
    </source>
</evidence>
<dbReference type="GO" id="GO:0006897">
    <property type="term" value="P:endocytosis"/>
    <property type="evidence" value="ECO:0007669"/>
    <property type="project" value="TreeGrafter"/>
</dbReference>
<comment type="similarity">
    <text evidence="1">Belongs to the PI3/PI4-kinase family. Type III PI4K subfamily.</text>
</comment>
<feature type="compositionally biased region" description="Polar residues" evidence="8">
    <location>
        <begin position="272"/>
        <end position="292"/>
    </location>
</feature>
<dbReference type="SMART" id="SM00145">
    <property type="entry name" value="PI3Ka"/>
    <property type="match status" value="1"/>
</dbReference>
<gene>
    <name evidence="12" type="ORF">BDZ90DRAFT_249301</name>
</gene>
<dbReference type="InterPro" id="IPR035892">
    <property type="entry name" value="C2_domain_sf"/>
</dbReference>
<dbReference type="Gene3D" id="3.30.1010.10">
    <property type="entry name" value="Phosphatidylinositol 3-kinase Catalytic Subunit, Chain A, domain 4"/>
    <property type="match status" value="1"/>
</dbReference>
<evidence type="ECO:0000256" key="5">
    <source>
        <dbReference type="ARBA" id="ARBA00022840"/>
    </source>
</evidence>
<dbReference type="Gene3D" id="1.25.40.70">
    <property type="entry name" value="Phosphatidylinositol 3-kinase, accessory domain (PIK)"/>
    <property type="match status" value="1"/>
</dbReference>
<dbReference type="CDD" id="cd00896">
    <property type="entry name" value="PI3Kc_III"/>
    <property type="match status" value="1"/>
</dbReference>
<comment type="catalytic activity">
    <reaction evidence="6">
        <text>a 1,2-diacyl-sn-glycero-3-phospho-(1D-myo-inositol) + ATP = a 1,2-diacyl-sn-glycero-3-phospho-(1D-myo-inositol-3-phosphate) + ADP + H(+)</text>
        <dbReference type="Rhea" id="RHEA:12709"/>
        <dbReference type="ChEBI" id="CHEBI:15378"/>
        <dbReference type="ChEBI" id="CHEBI:30616"/>
        <dbReference type="ChEBI" id="CHEBI:57880"/>
        <dbReference type="ChEBI" id="CHEBI:58088"/>
        <dbReference type="ChEBI" id="CHEBI:456216"/>
        <dbReference type="EC" id="2.7.1.137"/>
    </reaction>
    <physiologicalReaction direction="left-to-right" evidence="6">
        <dbReference type="Rhea" id="RHEA:12710"/>
    </physiologicalReaction>
</comment>
<dbReference type="EMBL" id="KZ819663">
    <property type="protein sequence ID" value="PWN29560.1"/>
    <property type="molecule type" value="Genomic_DNA"/>
</dbReference>
<evidence type="ECO:0000259" key="11">
    <source>
        <dbReference type="PROSITE" id="PS51547"/>
    </source>
</evidence>
<feature type="domain" description="PI3K/PI4K catalytic" evidence="9">
    <location>
        <begin position="655"/>
        <end position="924"/>
    </location>
</feature>
<dbReference type="SUPFAM" id="SSF48371">
    <property type="entry name" value="ARM repeat"/>
    <property type="match status" value="1"/>
</dbReference>
<dbReference type="InterPro" id="IPR002420">
    <property type="entry name" value="PI3K-type_C2_dom"/>
</dbReference>
<feature type="compositionally biased region" description="Low complexity" evidence="8">
    <location>
        <begin position="498"/>
        <end position="507"/>
    </location>
</feature>
<protein>
    <recommendedName>
        <fullName evidence="7">Phosphatidylinositol 3-kinase VPS34</fullName>
        <ecNumber evidence="7">2.7.1.137</ecNumber>
    </recommendedName>
</protein>
<proteinExistence type="inferred from homology"/>
<dbReference type="InterPro" id="IPR036940">
    <property type="entry name" value="PI3/4_kinase_cat_sf"/>
</dbReference>
<dbReference type="FunFam" id="1.10.1070.11:FF:000002">
    <property type="entry name" value="Phosphatidylinositol 3-kinase catalytic subunit type 3"/>
    <property type="match status" value="1"/>
</dbReference>
<dbReference type="GO" id="GO:0016303">
    <property type="term" value="F:1-phosphatidylinositol-3-kinase activity"/>
    <property type="evidence" value="ECO:0007669"/>
    <property type="project" value="UniProtKB-UniRule"/>
</dbReference>
<dbReference type="PANTHER" id="PTHR10048">
    <property type="entry name" value="PHOSPHATIDYLINOSITOL KINASE"/>
    <property type="match status" value="1"/>
</dbReference>
<dbReference type="PROSITE" id="PS51547">
    <property type="entry name" value="C2_PI3K"/>
    <property type="match status" value="1"/>
</dbReference>
<name>A0A316UW83_9BASI</name>
<feature type="domain" description="C2 PI3K-type" evidence="11">
    <location>
        <begin position="18"/>
        <end position="194"/>
    </location>
</feature>
<dbReference type="GO" id="GO:0000045">
    <property type="term" value="P:autophagosome assembly"/>
    <property type="evidence" value="ECO:0007669"/>
    <property type="project" value="TreeGrafter"/>
</dbReference>
<evidence type="ECO:0000313" key="13">
    <source>
        <dbReference type="Proteomes" id="UP000245884"/>
    </source>
</evidence>
<dbReference type="SMART" id="SM00146">
    <property type="entry name" value="PI3Kc"/>
    <property type="match status" value="1"/>
</dbReference>
<keyword evidence="13" id="KW-1185">Reference proteome</keyword>
<reference evidence="12 13" key="1">
    <citation type="journal article" date="2018" name="Mol. Biol. Evol.">
        <title>Broad Genomic Sampling Reveals a Smut Pathogenic Ancestry of the Fungal Clade Ustilaginomycotina.</title>
        <authorList>
            <person name="Kijpornyongpan T."/>
            <person name="Mondo S.J."/>
            <person name="Barry K."/>
            <person name="Sandor L."/>
            <person name="Lee J."/>
            <person name="Lipzen A."/>
            <person name="Pangilinan J."/>
            <person name="LaButti K."/>
            <person name="Hainaut M."/>
            <person name="Henrissat B."/>
            <person name="Grigoriev I.V."/>
            <person name="Spatafora J.W."/>
            <person name="Aime M.C."/>
        </authorList>
    </citation>
    <scope>NUCLEOTIDE SEQUENCE [LARGE SCALE GENOMIC DNA]</scope>
    <source>
        <strain evidence="12 13">MCA 5214</strain>
    </source>
</reference>